<organism evidence="1 2">
    <name type="scientific">Thalassorhabdus alkalitolerans</name>
    <dbReference type="NCBI Taxonomy" id="2282697"/>
    <lineage>
        <taxon>Bacteria</taxon>
        <taxon>Bacillati</taxon>
        <taxon>Bacillota</taxon>
        <taxon>Bacilli</taxon>
        <taxon>Bacillales</taxon>
        <taxon>Bacillaceae</taxon>
        <taxon>Thalassorhabdus</taxon>
    </lineage>
</organism>
<comment type="caution">
    <text evidence="1">The sequence shown here is derived from an EMBL/GenBank/DDBJ whole genome shotgun (WGS) entry which is preliminary data.</text>
</comment>
<dbReference type="SUPFAM" id="SSF51735">
    <property type="entry name" value="NAD(P)-binding Rossmann-fold domains"/>
    <property type="match status" value="1"/>
</dbReference>
<dbReference type="PANTHER" id="PTHR13812">
    <property type="entry name" value="KETIMINE REDUCTASE MU-CRYSTALLIN"/>
    <property type="match status" value="1"/>
</dbReference>
<dbReference type="InterPro" id="IPR036291">
    <property type="entry name" value="NAD(P)-bd_dom_sf"/>
</dbReference>
<name>A0ABW0YIR2_9BACI</name>
<dbReference type="NCBIfam" id="NF006141">
    <property type="entry name" value="PRK08291.1"/>
    <property type="match status" value="1"/>
</dbReference>
<accession>A0ABW0YIR2</accession>
<proteinExistence type="predicted"/>
<evidence type="ECO:0000313" key="1">
    <source>
        <dbReference type="EMBL" id="MFC5711566.1"/>
    </source>
</evidence>
<dbReference type="Proteomes" id="UP001596142">
    <property type="component" value="Unassembled WGS sequence"/>
</dbReference>
<dbReference type="PIRSF" id="PIRSF001439">
    <property type="entry name" value="CryM"/>
    <property type="match status" value="1"/>
</dbReference>
<dbReference type="RefSeq" id="WP_385937985.1">
    <property type="nucleotide sequence ID" value="NZ_JBHSOZ010000002.1"/>
</dbReference>
<dbReference type="InterPro" id="IPR003462">
    <property type="entry name" value="ODC_Mu_crystall"/>
</dbReference>
<keyword evidence="2" id="KW-1185">Reference proteome</keyword>
<evidence type="ECO:0000313" key="2">
    <source>
        <dbReference type="Proteomes" id="UP001596142"/>
    </source>
</evidence>
<dbReference type="Pfam" id="PF02423">
    <property type="entry name" value="OCD_Mu_crystall"/>
    <property type="match status" value="1"/>
</dbReference>
<dbReference type="Gene3D" id="3.40.50.720">
    <property type="entry name" value="NAD(P)-binding Rossmann-like Domain"/>
    <property type="match status" value="1"/>
</dbReference>
<dbReference type="EMBL" id="JBHSOZ010000002">
    <property type="protein sequence ID" value="MFC5711566.1"/>
    <property type="molecule type" value="Genomic_DNA"/>
</dbReference>
<dbReference type="InterPro" id="IPR023401">
    <property type="entry name" value="ODC_N"/>
</dbReference>
<gene>
    <name evidence="1" type="ORF">ACFPU1_02085</name>
</gene>
<sequence length="331" mass="36604">MGLYIFSEKDIRDIVKVDKKALSLIEEGFKRFEEGEVTLPPILRVDIPENNGEVDVKTAYIKGMDKFALKISSGFFDNYKIGLPSLSGMMLLFSTETGVPEAVLQDNGYLTDVRTAVAGAMAAKYMAKDEIDTVGVIGTGTQARYQIKALSLVRNFKRIVVYGRTPEHVEKYKRDMEEEFKIPVVAVENPEEAVSKSDILITTTPAKEPIIQAEWIKPGLHITAMGSDAEEKNELHPEVLKKADLLSCDVVNQVFTFGEHHHAKEAGLVSEEDSIIELGALAAGNKKGRTSDEQITVTDLTGTGVQDTAIAVYGYDRLREQEKGVWFGENE</sequence>
<dbReference type="Gene3D" id="3.30.1780.10">
    <property type="entry name" value="ornithine cyclodeaminase, domain 1"/>
    <property type="match status" value="1"/>
</dbReference>
<reference evidence="2" key="1">
    <citation type="journal article" date="2019" name="Int. J. Syst. Evol. Microbiol.">
        <title>The Global Catalogue of Microorganisms (GCM) 10K type strain sequencing project: providing services to taxonomists for standard genome sequencing and annotation.</title>
        <authorList>
            <consortium name="The Broad Institute Genomics Platform"/>
            <consortium name="The Broad Institute Genome Sequencing Center for Infectious Disease"/>
            <person name="Wu L."/>
            <person name="Ma J."/>
        </authorList>
    </citation>
    <scope>NUCLEOTIDE SEQUENCE [LARGE SCALE GENOMIC DNA]</scope>
    <source>
        <strain evidence="2">CECT 7184</strain>
    </source>
</reference>
<dbReference type="PANTHER" id="PTHR13812:SF19">
    <property type="entry name" value="KETIMINE REDUCTASE MU-CRYSTALLIN"/>
    <property type="match status" value="1"/>
</dbReference>
<protein>
    <submittedName>
        <fullName evidence="1">Cyclodeaminase</fullName>
    </submittedName>
</protein>